<protein>
    <submittedName>
        <fullName evidence="5">Transcriptional regulator, MarR family</fullName>
    </submittedName>
</protein>
<dbReference type="Pfam" id="PF01047">
    <property type="entry name" value="MarR"/>
    <property type="match status" value="1"/>
</dbReference>
<keyword evidence="2" id="KW-0238">DNA-binding</keyword>
<reference evidence="5 6" key="1">
    <citation type="submission" date="2015-08" db="EMBL/GenBank/DDBJ databases">
        <title>The complete genome sequence of Bacillus beveridgei MLTeJB.</title>
        <authorList>
            <person name="Hanson T.E."/>
            <person name="Mesa C."/>
            <person name="Basesman S.M."/>
            <person name="Oremland R.S."/>
        </authorList>
    </citation>
    <scope>NUCLEOTIDE SEQUENCE [LARGE SCALE GENOMIC DNA]</scope>
    <source>
        <strain evidence="5 6">MLTeJB</strain>
    </source>
</reference>
<dbReference type="GO" id="GO:0003677">
    <property type="term" value="F:DNA binding"/>
    <property type="evidence" value="ECO:0007669"/>
    <property type="project" value="UniProtKB-KW"/>
</dbReference>
<dbReference type="InterPro" id="IPR036390">
    <property type="entry name" value="WH_DNA-bd_sf"/>
</dbReference>
<proteinExistence type="predicted"/>
<dbReference type="PATRIC" id="fig|632773.3.peg.2978"/>
<dbReference type="OrthoDB" id="2328394at2"/>
<dbReference type="SMART" id="SM00347">
    <property type="entry name" value="HTH_MARR"/>
    <property type="match status" value="1"/>
</dbReference>
<keyword evidence="3" id="KW-0804">Transcription</keyword>
<sequence>MSDEINHLLGYQLSLTAHLLQNEHNRRLSELDMTGAQSKAIYLLKRFGRQSQTALQERMYIKGSTMNGIIDSLDKKALIEKSDSASDRRVKEISLTESGIHMEEQIWGAIKELEEKLTSGLTDQEKEKMLEMLHTIQENVSDGHAIERK</sequence>
<dbReference type="STRING" id="632773.BBEV_2845"/>
<dbReference type="Proteomes" id="UP000094463">
    <property type="component" value="Chromosome"/>
</dbReference>
<organism evidence="5 6">
    <name type="scientific">Salisediminibacterium beveridgei</name>
    <dbReference type="NCBI Taxonomy" id="632773"/>
    <lineage>
        <taxon>Bacteria</taxon>
        <taxon>Bacillati</taxon>
        <taxon>Bacillota</taxon>
        <taxon>Bacilli</taxon>
        <taxon>Bacillales</taxon>
        <taxon>Bacillaceae</taxon>
        <taxon>Salisediminibacterium</taxon>
    </lineage>
</organism>
<dbReference type="InterPro" id="IPR000835">
    <property type="entry name" value="HTH_MarR-typ"/>
</dbReference>
<dbReference type="Gene3D" id="1.10.10.10">
    <property type="entry name" value="Winged helix-like DNA-binding domain superfamily/Winged helix DNA-binding domain"/>
    <property type="match status" value="1"/>
</dbReference>
<dbReference type="PANTHER" id="PTHR42756:SF1">
    <property type="entry name" value="TRANSCRIPTIONAL REPRESSOR OF EMRAB OPERON"/>
    <property type="match status" value="1"/>
</dbReference>
<accession>A0A1D7QYU3</accession>
<evidence type="ECO:0000256" key="1">
    <source>
        <dbReference type="ARBA" id="ARBA00023015"/>
    </source>
</evidence>
<keyword evidence="1" id="KW-0805">Transcription regulation</keyword>
<evidence type="ECO:0000313" key="5">
    <source>
        <dbReference type="EMBL" id="AOM84170.1"/>
    </source>
</evidence>
<dbReference type="PRINTS" id="PR00598">
    <property type="entry name" value="HTHMARR"/>
</dbReference>
<dbReference type="InterPro" id="IPR036388">
    <property type="entry name" value="WH-like_DNA-bd_sf"/>
</dbReference>
<evidence type="ECO:0000256" key="3">
    <source>
        <dbReference type="ARBA" id="ARBA00023163"/>
    </source>
</evidence>
<dbReference type="PROSITE" id="PS50995">
    <property type="entry name" value="HTH_MARR_2"/>
    <property type="match status" value="1"/>
</dbReference>
<dbReference type="PANTHER" id="PTHR42756">
    <property type="entry name" value="TRANSCRIPTIONAL REGULATOR, MARR"/>
    <property type="match status" value="1"/>
</dbReference>
<dbReference type="KEGG" id="bbev:BBEV_2845"/>
<dbReference type="SUPFAM" id="SSF46785">
    <property type="entry name" value="Winged helix' DNA-binding domain"/>
    <property type="match status" value="1"/>
</dbReference>
<name>A0A1D7QYU3_9BACI</name>
<dbReference type="RefSeq" id="WP_069366074.1">
    <property type="nucleotide sequence ID" value="NZ_CP012502.1"/>
</dbReference>
<evidence type="ECO:0000256" key="2">
    <source>
        <dbReference type="ARBA" id="ARBA00023125"/>
    </source>
</evidence>
<dbReference type="EMBL" id="CP012502">
    <property type="protein sequence ID" value="AOM84170.1"/>
    <property type="molecule type" value="Genomic_DNA"/>
</dbReference>
<evidence type="ECO:0000313" key="6">
    <source>
        <dbReference type="Proteomes" id="UP000094463"/>
    </source>
</evidence>
<evidence type="ECO:0000259" key="4">
    <source>
        <dbReference type="PROSITE" id="PS50995"/>
    </source>
</evidence>
<gene>
    <name evidence="5" type="primary">slyA</name>
    <name evidence="5" type="ORF">BBEV_2845</name>
</gene>
<dbReference type="AlphaFoldDB" id="A0A1D7QYU3"/>
<dbReference type="GO" id="GO:0003700">
    <property type="term" value="F:DNA-binding transcription factor activity"/>
    <property type="evidence" value="ECO:0007669"/>
    <property type="project" value="InterPro"/>
</dbReference>
<keyword evidence="6" id="KW-1185">Reference proteome</keyword>
<feature type="domain" description="HTH marR-type" evidence="4">
    <location>
        <begin position="6"/>
        <end position="138"/>
    </location>
</feature>